<dbReference type="PANTHER" id="PTHR47114">
    <property type="match status" value="1"/>
</dbReference>
<evidence type="ECO:0008006" key="4">
    <source>
        <dbReference type="Google" id="ProtNLM"/>
    </source>
</evidence>
<name>A0A1V0SDC7_9VIRU</name>
<dbReference type="InterPro" id="IPR032675">
    <property type="entry name" value="LRR_dom_sf"/>
</dbReference>
<protein>
    <recommendedName>
        <fullName evidence="4">Leucine-rich repeat protein</fullName>
    </recommendedName>
</protein>
<dbReference type="Gene3D" id="3.80.10.10">
    <property type="entry name" value="Ribonuclease Inhibitor"/>
    <property type="match status" value="1"/>
</dbReference>
<dbReference type="InterPro" id="IPR001611">
    <property type="entry name" value="Leu-rich_rpt"/>
</dbReference>
<organism evidence="3">
    <name type="scientific">Indivirus ILV1</name>
    <dbReference type="NCBI Taxonomy" id="1977633"/>
    <lineage>
        <taxon>Viruses</taxon>
        <taxon>Varidnaviria</taxon>
        <taxon>Bamfordvirae</taxon>
        <taxon>Nucleocytoviricota</taxon>
        <taxon>Megaviricetes</taxon>
        <taxon>Imitervirales</taxon>
        <taxon>Mimiviridae</taxon>
        <taxon>Klosneuvirinae</taxon>
        <taxon>Indivirus</taxon>
    </lineage>
</organism>
<evidence type="ECO:0000256" key="2">
    <source>
        <dbReference type="ARBA" id="ARBA00022737"/>
    </source>
</evidence>
<evidence type="ECO:0000313" key="3">
    <source>
        <dbReference type="EMBL" id="ARF09634.1"/>
    </source>
</evidence>
<accession>A0A1V0SDC7</accession>
<reference evidence="3" key="1">
    <citation type="journal article" date="2017" name="Science">
        <title>Giant viruses with an expanded complement of translation system components.</title>
        <authorList>
            <person name="Schulz F."/>
            <person name="Yutin N."/>
            <person name="Ivanova N.N."/>
            <person name="Ortega D.R."/>
            <person name="Lee T.K."/>
            <person name="Vierheilig J."/>
            <person name="Daims H."/>
            <person name="Horn M."/>
            <person name="Wagner M."/>
            <person name="Jensen G.J."/>
            <person name="Kyrpides N.C."/>
            <person name="Koonin E.V."/>
            <person name="Woyke T."/>
        </authorList>
    </citation>
    <scope>NUCLEOTIDE SEQUENCE</scope>
    <source>
        <strain evidence="3">ILV1</strain>
    </source>
</reference>
<dbReference type="PROSITE" id="PS51450">
    <property type="entry name" value="LRR"/>
    <property type="match status" value="2"/>
</dbReference>
<sequence>MSVKSYEYKLNDKRLIDANGNTSIPIYENDLKYKKYNNIDIKRVNGDINYDKDTIEYRFYECIKDNAVTLDLSHLDLLSFPHIPQNIISNIKYLFLSENKLSHLPDLSLMENLVVVDLCNNNLESVPTLPIGIEELLVINNKITNIDTLSQYPLLKRLNCSNNMIHTIPIIDSIEILICDNNKIEYISHKLPKLIKLMISNNKIKILPNYDNLRILEIENNALDNINGCKNLVELYCNNTNINNLSGLNKIEIIHCYKTRITKLEYFDTLKELLCDYRADMTLSKYYKIIKSDVFDEIIVLINFQ</sequence>
<keyword evidence="2" id="KW-0677">Repeat</keyword>
<dbReference type="SUPFAM" id="SSF52058">
    <property type="entry name" value="L domain-like"/>
    <property type="match status" value="1"/>
</dbReference>
<proteinExistence type="predicted"/>
<gene>
    <name evidence="3" type="ORF">Indivirus_2_13</name>
</gene>
<dbReference type="InterPro" id="IPR051071">
    <property type="entry name" value="LRR-bact_E3_ubiq_ligases"/>
</dbReference>
<dbReference type="EMBL" id="KY684086">
    <property type="protein sequence ID" value="ARF09634.1"/>
    <property type="molecule type" value="Genomic_DNA"/>
</dbReference>
<evidence type="ECO:0000256" key="1">
    <source>
        <dbReference type="ARBA" id="ARBA00022614"/>
    </source>
</evidence>
<dbReference type="PANTHER" id="PTHR47114:SF2">
    <property type="entry name" value="OLIGODENDROCYTE-MYELIN GLYCOPROTEIN"/>
    <property type="match status" value="1"/>
</dbReference>
<keyword evidence="1" id="KW-0433">Leucine-rich repeat</keyword>